<comment type="caution">
    <text evidence="6">The sequence shown here is derived from an EMBL/GenBank/DDBJ whole genome shotgun (WGS) entry which is preliminary data.</text>
</comment>
<dbReference type="AlphaFoldDB" id="A0A395NA24"/>
<evidence type="ECO:0000256" key="2">
    <source>
        <dbReference type="SAM" id="MobiDB-lite"/>
    </source>
</evidence>
<feature type="compositionally biased region" description="Low complexity" evidence="2">
    <location>
        <begin position="107"/>
        <end position="116"/>
    </location>
</feature>
<dbReference type="Proteomes" id="UP000266272">
    <property type="component" value="Unassembled WGS sequence"/>
</dbReference>
<reference evidence="6 7" key="1">
    <citation type="journal article" date="2018" name="PLoS Pathog.">
        <title>Evolution of structural diversity of trichothecenes, a family of toxins produced by plant pathogenic and entomopathogenic fungi.</title>
        <authorList>
            <person name="Proctor R.H."/>
            <person name="McCormick S.P."/>
            <person name="Kim H.S."/>
            <person name="Cardoza R.E."/>
            <person name="Stanley A.M."/>
            <person name="Lindo L."/>
            <person name="Kelly A."/>
            <person name="Brown D.W."/>
            <person name="Lee T."/>
            <person name="Vaughan M.M."/>
            <person name="Alexander N.J."/>
            <person name="Busman M."/>
            <person name="Gutierrez S."/>
        </authorList>
    </citation>
    <scope>NUCLEOTIDE SEQUENCE [LARGE SCALE GENOMIC DNA]</scope>
    <source>
        <strain evidence="6 7">IBT 40837</strain>
    </source>
</reference>
<proteinExistence type="predicted"/>
<accession>A0A395NA24</accession>
<sequence>MDLDEFSDDGFDDLTDNVLQELENHALQSTQAHQAFTQQHGQFDYAWEQEDDDLDTTEVINDAGVPVGRPIVDKTLRQPQQQRGPQPARPSIPPVPNPRWNPAIDSAAARPAAPLAERPRITSVRPLNQPFMGSQRFPDSSQSAARPQTAQLAALPMSSQGQSGTMMTALQKRIRVLEAELNAARGEASILRSNSTKAQQSYDEQIARLRKLNAEQLEKQEKAMEAALAAEKHANTELQFMQRDMREANDRARRKDPVAAGVTTPKKAAKAWGFADGFDEMDIAASPSKGQGRNKTAGSVATNIGERTPSKGKRKRTVSESPMKALDIHTGDADMSEVKPVSQLALQQPVVVAAPAVPFDFLQIILDHGYAQGQPPTFDILSRISFPSDPTISFSTLIFERLPLMGNPYQPMQLLVDFAEQIIILWTRCFEEQFWEPIKYLVSLISFTFQLHTSSVAPLIISRLVPVAQTTIFTVAEGASRLSDGTVANNDDHVILEQQIDTTRMLSLLYTASLACATTPTETEDGIKYTPAAFWKLISLDFTLLLLMPKQKTVDIIGMLDLLATSSLPDSIGPISDEKDALSVARAIIERVSAKLMEHPRATTTPAQKRSVRLAALRTLITFARHEFGAKQLASHDNALPRLVACLSTSIDELYDQPIPPSILPPLPDVMTSSSLNFAESTTSAELYRIISQCVTLIHTLVTDPCTANLADITRKLSLSHGGSQRYLIALGRLTFAEEDLVMEAGIEGEVVEAAHELLEMAVTPDEGEIVSEAFGA</sequence>
<gene>
    <name evidence="6" type="ORF">TARUN_9393</name>
</gene>
<keyword evidence="7" id="KW-1185">Reference proteome</keyword>
<name>A0A395NA24_TRIAR</name>
<dbReference type="EMBL" id="PXOA01000756">
    <property type="protein sequence ID" value="RFU72869.1"/>
    <property type="molecule type" value="Genomic_DNA"/>
</dbReference>
<dbReference type="Pfam" id="PF21046">
    <property type="entry name" value="Rad26-like_C"/>
    <property type="match status" value="1"/>
</dbReference>
<evidence type="ECO:0000313" key="6">
    <source>
        <dbReference type="EMBL" id="RFU72869.1"/>
    </source>
</evidence>
<feature type="compositionally biased region" description="Low complexity" evidence="2">
    <location>
        <begin position="77"/>
        <end position="86"/>
    </location>
</feature>
<dbReference type="STRING" id="490622.A0A395NA24"/>
<dbReference type="InterPro" id="IPR048380">
    <property type="entry name" value="Rad26-like_N"/>
</dbReference>
<dbReference type="Pfam" id="PF21048">
    <property type="entry name" value="Rad26-like_N"/>
    <property type="match status" value="1"/>
</dbReference>
<dbReference type="OrthoDB" id="5245063at2759"/>
<evidence type="ECO:0000259" key="5">
    <source>
        <dbReference type="Pfam" id="PF21048"/>
    </source>
</evidence>
<evidence type="ECO:0000259" key="4">
    <source>
        <dbReference type="Pfam" id="PF21046"/>
    </source>
</evidence>
<feature type="region of interest" description="Disordered" evidence="2">
    <location>
        <begin position="63"/>
        <end position="150"/>
    </location>
</feature>
<evidence type="ECO:0000259" key="3">
    <source>
        <dbReference type="Pfam" id="PF12331"/>
    </source>
</evidence>
<protein>
    <submittedName>
        <fullName evidence="6">Dna repair rad26</fullName>
    </submittedName>
</protein>
<feature type="compositionally biased region" description="Polar residues" evidence="2">
    <location>
        <begin position="288"/>
        <end position="302"/>
    </location>
</feature>
<feature type="domain" description="Rad26-like C-terminal" evidence="4">
    <location>
        <begin position="711"/>
        <end position="775"/>
    </location>
</feature>
<feature type="domain" description="Rad26-like N-terminal" evidence="5">
    <location>
        <begin position="361"/>
        <end position="409"/>
    </location>
</feature>
<feature type="region of interest" description="Disordered" evidence="2">
    <location>
        <begin position="284"/>
        <end position="320"/>
    </location>
</feature>
<evidence type="ECO:0000313" key="7">
    <source>
        <dbReference type="Proteomes" id="UP000266272"/>
    </source>
</evidence>
<dbReference type="Pfam" id="PF12331">
    <property type="entry name" value="Rad26-like_helical_rpts"/>
    <property type="match status" value="1"/>
</dbReference>
<feature type="domain" description="Rad26-like helical repeats" evidence="3">
    <location>
        <begin position="467"/>
        <end position="702"/>
    </location>
</feature>
<dbReference type="InterPro" id="IPR048379">
    <property type="entry name" value="Rad26-like_C"/>
</dbReference>
<feature type="coiled-coil region" evidence="1">
    <location>
        <begin position="167"/>
        <end position="251"/>
    </location>
</feature>
<organism evidence="6 7">
    <name type="scientific">Trichoderma arundinaceum</name>
    <dbReference type="NCBI Taxonomy" id="490622"/>
    <lineage>
        <taxon>Eukaryota</taxon>
        <taxon>Fungi</taxon>
        <taxon>Dikarya</taxon>
        <taxon>Ascomycota</taxon>
        <taxon>Pezizomycotina</taxon>
        <taxon>Sordariomycetes</taxon>
        <taxon>Hypocreomycetidae</taxon>
        <taxon>Hypocreales</taxon>
        <taxon>Hypocreaceae</taxon>
        <taxon>Trichoderma</taxon>
    </lineage>
</organism>
<dbReference type="InterPro" id="IPR022093">
    <property type="entry name" value="Rad26-like_helical"/>
</dbReference>
<feature type="compositionally biased region" description="Pro residues" evidence="2">
    <location>
        <begin position="87"/>
        <end position="99"/>
    </location>
</feature>
<feature type="compositionally biased region" description="Polar residues" evidence="2">
    <location>
        <begin position="137"/>
        <end position="150"/>
    </location>
</feature>
<evidence type="ECO:0000256" key="1">
    <source>
        <dbReference type="SAM" id="Coils"/>
    </source>
</evidence>
<keyword evidence="1" id="KW-0175">Coiled coil</keyword>